<protein>
    <submittedName>
        <fullName evidence="1">Unannotated protein</fullName>
    </submittedName>
</protein>
<dbReference type="AlphaFoldDB" id="A0A6J6URL0"/>
<reference evidence="1" key="1">
    <citation type="submission" date="2020-05" db="EMBL/GenBank/DDBJ databases">
        <authorList>
            <person name="Chiriac C."/>
            <person name="Salcher M."/>
            <person name="Ghai R."/>
            <person name="Kavagutti S V."/>
        </authorList>
    </citation>
    <scope>NUCLEOTIDE SEQUENCE</scope>
</reference>
<dbReference type="GO" id="GO:0008483">
    <property type="term" value="F:transaminase activity"/>
    <property type="evidence" value="ECO:0007669"/>
    <property type="project" value="TreeGrafter"/>
</dbReference>
<dbReference type="PANTHER" id="PTHR30244">
    <property type="entry name" value="TRANSAMINASE"/>
    <property type="match status" value="1"/>
</dbReference>
<dbReference type="GO" id="GO:0000271">
    <property type="term" value="P:polysaccharide biosynthetic process"/>
    <property type="evidence" value="ECO:0007669"/>
    <property type="project" value="TreeGrafter"/>
</dbReference>
<dbReference type="EMBL" id="CAEZZK010000133">
    <property type="protein sequence ID" value="CAB4762360.1"/>
    <property type="molecule type" value="Genomic_DNA"/>
</dbReference>
<dbReference type="Gene3D" id="3.90.1150.10">
    <property type="entry name" value="Aspartate Aminotransferase, domain 1"/>
    <property type="match status" value="1"/>
</dbReference>
<evidence type="ECO:0000313" key="1">
    <source>
        <dbReference type="EMBL" id="CAB4762360.1"/>
    </source>
</evidence>
<dbReference type="InterPro" id="IPR015424">
    <property type="entry name" value="PyrdxlP-dep_Trfase"/>
</dbReference>
<sequence length="397" mass="43576">MLAFDGGTPVRATPMPPRIGFGPEEEKELMECIAHYRNLESDPPYIGLWNKRFSEAFAEYQGGGFSLPVSSGTGAIYVSLATLGLPKGSTVLTSPVTCSGVLGSIQALGLVPKVVDSAPSSFNVDAEQVKARMSKDVRCLLVTHAAGEPVDVPAIREAINDDSILILEDCSQATGATIRGEKVGTWGEIAAFSTMYRKNLAAGASSGLIFTKDFETYRTALSYSDRGKPVWRLDLNLRDPQYASFPALNWNSSEMSNAIGLASLRRLDHTNEQRRIFLRRLFVALAEAETVCSPYAFHDGFAPFYFPIFVDQEKIKVSVEQFATAVEAEGIPLGAKYGCLVNTWPWITEHLSDTFVARNALLTRNASFNLHLNENYSEREVKDIVEAFAKVSTTYSR</sequence>
<dbReference type="GO" id="GO:0030170">
    <property type="term" value="F:pyridoxal phosphate binding"/>
    <property type="evidence" value="ECO:0007669"/>
    <property type="project" value="TreeGrafter"/>
</dbReference>
<dbReference type="InterPro" id="IPR015421">
    <property type="entry name" value="PyrdxlP-dep_Trfase_major"/>
</dbReference>
<proteinExistence type="predicted"/>
<dbReference type="Pfam" id="PF01041">
    <property type="entry name" value="DegT_DnrJ_EryC1"/>
    <property type="match status" value="1"/>
</dbReference>
<gene>
    <name evidence="1" type="ORF">UFOPK2855_00742</name>
</gene>
<dbReference type="PIRSF" id="PIRSF000390">
    <property type="entry name" value="PLP_StrS"/>
    <property type="match status" value="1"/>
</dbReference>
<accession>A0A6J6URL0</accession>
<dbReference type="Gene3D" id="3.40.640.10">
    <property type="entry name" value="Type I PLP-dependent aspartate aminotransferase-like (Major domain)"/>
    <property type="match status" value="1"/>
</dbReference>
<dbReference type="InterPro" id="IPR000653">
    <property type="entry name" value="DegT/StrS_aminotransferase"/>
</dbReference>
<name>A0A6J6URL0_9ZZZZ</name>
<dbReference type="SUPFAM" id="SSF53383">
    <property type="entry name" value="PLP-dependent transferases"/>
    <property type="match status" value="1"/>
</dbReference>
<dbReference type="PANTHER" id="PTHR30244:SF34">
    <property type="entry name" value="DTDP-4-AMINO-4,6-DIDEOXYGALACTOSE TRANSAMINASE"/>
    <property type="match status" value="1"/>
</dbReference>
<organism evidence="1">
    <name type="scientific">freshwater metagenome</name>
    <dbReference type="NCBI Taxonomy" id="449393"/>
    <lineage>
        <taxon>unclassified sequences</taxon>
        <taxon>metagenomes</taxon>
        <taxon>ecological metagenomes</taxon>
    </lineage>
</organism>
<dbReference type="InterPro" id="IPR015422">
    <property type="entry name" value="PyrdxlP-dep_Trfase_small"/>
</dbReference>